<proteinExistence type="predicted"/>
<protein>
    <submittedName>
        <fullName evidence="1">Uncharacterized protein</fullName>
    </submittedName>
</protein>
<sequence>MIQTTCVMALQLLQLSSLIH</sequence>
<evidence type="ECO:0000313" key="1">
    <source>
        <dbReference type="EMBL" id="JAH83563.1"/>
    </source>
</evidence>
<accession>A0A0E9W261</accession>
<reference evidence="1" key="2">
    <citation type="journal article" date="2015" name="Fish Shellfish Immunol.">
        <title>Early steps in the European eel (Anguilla anguilla)-Vibrio vulnificus interaction in the gills: Role of the RtxA13 toxin.</title>
        <authorList>
            <person name="Callol A."/>
            <person name="Pajuelo D."/>
            <person name="Ebbesson L."/>
            <person name="Teles M."/>
            <person name="MacKenzie S."/>
            <person name="Amaro C."/>
        </authorList>
    </citation>
    <scope>NUCLEOTIDE SEQUENCE</scope>
</reference>
<name>A0A0E9W261_ANGAN</name>
<dbReference type="EMBL" id="GBXM01025014">
    <property type="protein sequence ID" value="JAH83563.1"/>
    <property type="molecule type" value="Transcribed_RNA"/>
</dbReference>
<organism evidence="1">
    <name type="scientific">Anguilla anguilla</name>
    <name type="common">European freshwater eel</name>
    <name type="synonym">Muraena anguilla</name>
    <dbReference type="NCBI Taxonomy" id="7936"/>
    <lineage>
        <taxon>Eukaryota</taxon>
        <taxon>Metazoa</taxon>
        <taxon>Chordata</taxon>
        <taxon>Craniata</taxon>
        <taxon>Vertebrata</taxon>
        <taxon>Euteleostomi</taxon>
        <taxon>Actinopterygii</taxon>
        <taxon>Neopterygii</taxon>
        <taxon>Teleostei</taxon>
        <taxon>Anguilliformes</taxon>
        <taxon>Anguillidae</taxon>
        <taxon>Anguilla</taxon>
    </lineage>
</organism>
<dbReference type="AlphaFoldDB" id="A0A0E9W261"/>
<reference evidence="1" key="1">
    <citation type="submission" date="2014-11" db="EMBL/GenBank/DDBJ databases">
        <authorList>
            <person name="Amaro Gonzalez C."/>
        </authorList>
    </citation>
    <scope>NUCLEOTIDE SEQUENCE</scope>
</reference>